<dbReference type="STRING" id="675635.Psed_4336"/>
<dbReference type="EMBL" id="CP002593">
    <property type="protein sequence ID" value="AEA26495.1"/>
    <property type="molecule type" value="Genomic_DNA"/>
</dbReference>
<dbReference type="Pfam" id="PF01548">
    <property type="entry name" value="DEDD_Tnp_IS110"/>
    <property type="match status" value="1"/>
</dbReference>
<organism evidence="4 5">
    <name type="scientific">Pseudonocardia dioxanivorans (strain ATCC 55486 / DSM 44775 / JCM 13855 / CB1190)</name>
    <dbReference type="NCBI Taxonomy" id="675635"/>
    <lineage>
        <taxon>Bacteria</taxon>
        <taxon>Bacillati</taxon>
        <taxon>Actinomycetota</taxon>
        <taxon>Actinomycetes</taxon>
        <taxon>Pseudonocardiales</taxon>
        <taxon>Pseudonocardiaceae</taxon>
        <taxon>Pseudonocardia</taxon>
    </lineage>
</organism>
<dbReference type="Proteomes" id="UP000007809">
    <property type="component" value="Chromosome"/>
</dbReference>
<dbReference type="NCBIfam" id="NF033542">
    <property type="entry name" value="transpos_IS110"/>
    <property type="match status" value="1"/>
</dbReference>
<accession>F4CXC1</accession>
<dbReference type="GO" id="GO:0004803">
    <property type="term" value="F:transposase activity"/>
    <property type="evidence" value="ECO:0007669"/>
    <property type="project" value="InterPro"/>
</dbReference>
<dbReference type="PANTHER" id="PTHR33055:SF3">
    <property type="entry name" value="PUTATIVE TRANSPOSASE FOR IS117-RELATED"/>
    <property type="match status" value="1"/>
</dbReference>
<feature type="domain" description="Transposase IS116/IS110/IS902 C-terminal" evidence="3">
    <location>
        <begin position="287"/>
        <end position="371"/>
    </location>
</feature>
<name>F4CXC1_PSEUX</name>
<sequence>MQEPAPTDTSDNTHTRADTPTRWAGVDWSWSEHAVCVIDDTGAALERLTVRHTAAGLRKLVTALHQHQVAGVAIERGDGPVVAALLEAGLTVFLIVPQHVTALRSRYTTTRNKDDRFDAYLLADVLRTDRRRLTPLTVDTDATVGLRMLIRTRADLIKARVAAHNQLRAHLQLAHPGTVGLFCELDGKISLAFLTRFPTPRHARWLSEKRLAAWLKAAHYTRPTTRTPGQLFDHLTQAPAGHPDGPATDAAQVITLELVALLTNLRERIAVIEAHIETALAAHADAAVFTSLPRSGTVRAATMLAEIGDARGRYPTDDALAAAAGISPSTRASGRAHYVAFRRGCNHRLRQAIVDFADASRAAHPWAQDVYARARGRGHNHAHAVRVLARAWLRIIWRCWHNHTPYNPDHHAAAVNARSRRTQSPTTAPSPTAPPPRHPTATSTGVAC</sequence>
<evidence type="ECO:0000313" key="5">
    <source>
        <dbReference type="Proteomes" id="UP000007809"/>
    </source>
</evidence>
<feature type="domain" description="Transposase IS110-like N-terminal" evidence="2">
    <location>
        <begin position="24"/>
        <end position="176"/>
    </location>
</feature>
<dbReference type="PANTHER" id="PTHR33055">
    <property type="entry name" value="TRANSPOSASE FOR INSERTION SEQUENCE ELEMENT IS1111A"/>
    <property type="match status" value="1"/>
</dbReference>
<dbReference type="InterPro" id="IPR003346">
    <property type="entry name" value="Transposase_20"/>
</dbReference>
<reference evidence="4 5" key="1">
    <citation type="journal article" date="2011" name="J. Bacteriol.">
        <title>Genome sequence of the 1,4-dioxane-degrading Pseudonocardia dioxanivorans strain CB1190.</title>
        <authorList>
            <person name="Sales C.M."/>
            <person name="Mahendra S."/>
            <person name="Grostern A."/>
            <person name="Parales R.E."/>
            <person name="Goodwin L.A."/>
            <person name="Woyke T."/>
            <person name="Nolan M."/>
            <person name="Lapidus A."/>
            <person name="Chertkov O."/>
            <person name="Ovchinnikova G."/>
            <person name="Sczyrba A."/>
            <person name="Alvarez-Cohen L."/>
        </authorList>
    </citation>
    <scope>NUCLEOTIDE SEQUENCE [LARGE SCALE GENOMIC DNA]</scope>
    <source>
        <strain evidence="5">ATCC 55486 / DSM 44775 / JCM 13855 / CB1190</strain>
    </source>
</reference>
<evidence type="ECO:0000313" key="4">
    <source>
        <dbReference type="EMBL" id="AEA26495.1"/>
    </source>
</evidence>
<gene>
    <name evidence="4" type="ordered locus">Psed_4336</name>
</gene>
<feature type="region of interest" description="Disordered" evidence="1">
    <location>
        <begin position="415"/>
        <end position="448"/>
    </location>
</feature>
<dbReference type="GO" id="GO:0006313">
    <property type="term" value="P:DNA transposition"/>
    <property type="evidence" value="ECO:0007669"/>
    <property type="project" value="InterPro"/>
</dbReference>
<dbReference type="InterPro" id="IPR002525">
    <property type="entry name" value="Transp_IS110-like_N"/>
</dbReference>
<dbReference type="AlphaFoldDB" id="F4CXC1"/>
<feature type="compositionally biased region" description="Low complexity" evidence="1">
    <location>
        <begin position="439"/>
        <end position="448"/>
    </location>
</feature>
<evidence type="ECO:0000256" key="1">
    <source>
        <dbReference type="SAM" id="MobiDB-lite"/>
    </source>
</evidence>
<proteinExistence type="predicted"/>
<evidence type="ECO:0000259" key="2">
    <source>
        <dbReference type="Pfam" id="PF01548"/>
    </source>
</evidence>
<keyword evidence="5" id="KW-1185">Reference proteome</keyword>
<dbReference type="KEGG" id="pdx:Psed_4336"/>
<dbReference type="HOGENOM" id="CLU_036902_0_1_11"/>
<evidence type="ECO:0000259" key="3">
    <source>
        <dbReference type="Pfam" id="PF02371"/>
    </source>
</evidence>
<protein>
    <submittedName>
        <fullName evidence="4">Transposase IS111A/IS1328/IS1533</fullName>
    </submittedName>
</protein>
<dbReference type="InterPro" id="IPR047650">
    <property type="entry name" value="Transpos_IS110"/>
</dbReference>
<dbReference type="GO" id="GO:0003677">
    <property type="term" value="F:DNA binding"/>
    <property type="evidence" value="ECO:0007669"/>
    <property type="project" value="InterPro"/>
</dbReference>
<dbReference type="Pfam" id="PF02371">
    <property type="entry name" value="Transposase_20"/>
    <property type="match status" value="1"/>
</dbReference>
<dbReference type="eggNOG" id="COG3547">
    <property type="taxonomic scope" value="Bacteria"/>
</dbReference>